<dbReference type="EMBL" id="GALA01001719">
    <property type="protein sequence ID" value="JAA93133.1"/>
    <property type="molecule type" value="mRNA"/>
</dbReference>
<dbReference type="AlphaFoldDB" id="T1E1F8"/>
<dbReference type="InterPro" id="IPR001878">
    <property type="entry name" value="Znf_CCHC"/>
</dbReference>
<reference evidence="4" key="1">
    <citation type="journal article" date="2013" name="BMC Genomics">
        <title>A deep insight into the sialotranscriptome of the mosquito, Psorophora albipes.</title>
        <authorList>
            <person name="Chagas A.C."/>
            <person name="Calvo E."/>
            <person name="Rios-Velasquez C.M."/>
            <person name="Pessoa F.A."/>
            <person name="Medeiros J.F."/>
            <person name="Ribeiro J.M."/>
        </authorList>
    </citation>
    <scope>NUCLEOTIDE SEQUENCE</scope>
</reference>
<keyword evidence="1" id="KW-0862">Zinc</keyword>
<keyword evidence="4" id="KW-0813">Transport</keyword>
<feature type="compositionally biased region" description="Basic residues" evidence="2">
    <location>
        <begin position="218"/>
        <end position="232"/>
    </location>
</feature>
<name>T1E1F8_9DIPT</name>
<protein>
    <submittedName>
        <fullName evidence="4">Putative voltage-dependent para-like sodium channel</fullName>
    </submittedName>
</protein>
<feature type="compositionally biased region" description="Basic and acidic residues" evidence="2">
    <location>
        <begin position="453"/>
        <end position="473"/>
    </location>
</feature>
<accession>T1E1F8</accession>
<feature type="compositionally biased region" description="Polar residues" evidence="2">
    <location>
        <begin position="134"/>
        <end position="144"/>
    </location>
</feature>
<feature type="non-terminal residue" evidence="4">
    <location>
        <position position="1"/>
    </location>
</feature>
<dbReference type="GO" id="GO:0003676">
    <property type="term" value="F:nucleic acid binding"/>
    <property type="evidence" value="ECO:0007669"/>
    <property type="project" value="InterPro"/>
</dbReference>
<sequence length="537" mass="61593">VDIEINMIDASVKAVRDILENKKKFDGVKDTLKTRLVHLFFRCSRAQEAAEEDDDLEDLDKLKCSVRELINTYFSPFSVIPAIRSEVVNQITKSLTSLNISQSGQGKEKQKGKKDSNKRGSEVIDQADLEDAGPSNQSSDSSAQRRLLRSVLRSDYLLNPPEDLLLQSGFSERGGREKILNRVRLDDGSKNPIVIPESSESVTSDSSSSSSSQSPPRRPSRQKRRKVAVRRSRPVSDWNMRYDGKDNGLNLMKFIREVEFLAKSESLSKKDLFRSAIYLFTGPAKTWFMTASENEDFSNWKELVQEMKKEFLNPDHDHASEIRAISRRQGPKEKFQDYLTELQKIFNSFTKPISESKKFEIVFRNMRSEYKGHAVASNIDNLADLKQFGRKLDATFWYKYQTHAEEPPTRNRGQVNELRTGAKPKLNPDSDQKSQKTRNFYRSSKSENAGEDNDPKDSSCEPPKSKNTREKKNSQQQEGLQVLLDKYLPPREGMCYNCRLMGHHQDDCQRPKHKFCNKCGFHNVDTKNCPYCAKNSQ</sequence>
<feature type="compositionally biased region" description="Polar residues" evidence="2">
    <location>
        <begin position="437"/>
        <end position="447"/>
    </location>
</feature>
<feature type="region of interest" description="Disordered" evidence="2">
    <location>
        <begin position="405"/>
        <end position="479"/>
    </location>
</feature>
<dbReference type="GO" id="GO:0034220">
    <property type="term" value="P:monoatomic ion transmembrane transport"/>
    <property type="evidence" value="ECO:0007669"/>
    <property type="project" value="UniProtKB-KW"/>
</dbReference>
<dbReference type="GO" id="GO:0008270">
    <property type="term" value="F:zinc ion binding"/>
    <property type="evidence" value="ECO:0007669"/>
    <property type="project" value="UniProtKB-KW"/>
</dbReference>
<evidence type="ECO:0000259" key="3">
    <source>
        <dbReference type="PROSITE" id="PS50158"/>
    </source>
</evidence>
<dbReference type="InterPro" id="IPR005162">
    <property type="entry name" value="Retrotrans_gag_dom"/>
</dbReference>
<evidence type="ECO:0000313" key="4">
    <source>
        <dbReference type="EMBL" id="JAA93133.1"/>
    </source>
</evidence>
<feature type="region of interest" description="Disordered" evidence="2">
    <location>
        <begin position="188"/>
        <end position="232"/>
    </location>
</feature>
<keyword evidence="1" id="KW-0479">Metal-binding</keyword>
<keyword evidence="4" id="KW-0406">Ion transport</keyword>
<dbReference type="SUPFAM" id="SSF57756">
    <property type="entry name" value="Retrovirus zinc finger-like domains"/>
    <property type="match status" value="1"/>
</dbReference>
<dbReference type="PROSITE" id="PS50158">
    <property type="entry name" value="ZF_CCHC"/>
    <property type="match status" value="1"/>
</dbReference>
<evidence type="ECO:0000256" key="1">
    <source>
        <dbReference type="PROSITE-ProRule" id="PRU00047"/>
    </source>
</evidence>
<dbReference type="Pfam" id="PF03732">
    <property type="entry name" value="Retrotrans_gag"/>
    <property type="match status" value="1"/>
</dbReference>
<feature type="compositionally biased region" description="Basic and acidic residues" evidence="2">
    <location>
        <begin position="106"/>
        <end position="122"/>
    </location>
</feature>
<keyword evidence="4" id="KW-0407">Ion channel</keyword>
<organism evidence="4">
    <name type="scientific">Psorophora albipes</name>
    <dbReference type="NCBI Taxonomy" id="869069"/>
    <lineage>
        <taxon>Eukaryota</taxon>
        <taxon>Metazoa</taxon>
        <taxon>Ecdysozoa</taxon>
        <taxon>Arthropoda</taxon>
        <taxon>Hexapoda</taxon>
        <taxon>Insecta</taxon>
        <taxon>Pterygota</taxon>
        <taxon>Neoptera</taxon>
        <taxon>Endopterygota</taxon>
        <taxon>Diptera</taxon>
        <taxon>Nematocera</taxon>
        <taxon>Culicoidea</taxon>
        <taxon>Culicidae</taxon>
        <taxon>Culicinae</taxon>
        <taxon>Aedini</taxon>
        <taxon>Psorophora</taxon>
    </lineage>
</organism>
<feature type="region of interest" description="Disordered" evidence="2">
    <location>
        <begin position="100"/>
        <end position="144"/>
    </location>
</feature>
<keyword evidence="1" id="KW-0863">Zinc-finger</keyword>
<dbReference type="InterPro" id="IPR036875">
    <property type="entry name" value="Znf_CCHC_sf"/>
</dbReference>
<evidence type="ECO:0000256" key="2">
    <source>
        <dbReference type="SAM" id="MobiDB-lite"/>
    </source>
</evidence>
<feature type="domain" description="CCHC-type" evidence="3">
    <location>
        <begin position="495"/>
        <end position="510"/>
    </location>
</feature>
<proteinExistence type="evidence at transcript level"/>
<feature type="compositionally biased region" description="Low complexity" evidence="2">
    <location>
        <begin position="196"/>
        <end position="215"/>
    </location>
</feature>